<evidence type="ECO:0000259" key="2">
    <source>
        <dbReference type="Pfam" id="PF13548"/>
    </source>
</evidence>
<evidence type="ECO:0000313" key="4">
    <source>
        <dbReference type="Proteomes" id="UP000522081"/>
    </source>
</evidence>
<comment type="caution">
    <text evidence="3">The sequence shown here is derived from an EMBL/GenBank/DDBJ whole genome shotgun (WGS) entry which is preliminary data.</text>
</comment>
<dbReference type="Pfam" id="PF07274">
    <property type="entry name" value="DUF1440"/>
    <property type="match status" value="1"/>
</dbReference>
<feature type="domain" description="DUF4126" evidence="2">
    <location>
        <begin position="189"/>
        <end position="329"/>
    </location>
</feature>
<sequence>MTTVDPTLNTIRGAASGAAGGLGASWIMEKFQGVAYPAFQFLGAASESDPPAPESAARAATRVLVGTRLDGNYAMPGASFVHYAVGAAAGGVYGALAEGRPEVTRWKGTAFGIVSATVVDQILVPLFGFAKPAWRYSLATHAYGYASHVVFGVATEAIRRRIRNLDRDSEGEARAMHDTVALEDAALPLFLGMANGQRSFTPLAAVSFAAAAADNHPAAETHSLLSSPWTAAALGALAMFEYRVDVKPGIPARIAPPALATRMVAGALSGAAVSRKGHTSMAAALGAGGALVGAFLSYRMRMGMARAVRSDWKVGVTESAMSLAGSALIAAVAGMRQRRFR</sequence>
<keyword evidence="1" id="KW-0812">Transmembrane</keyword>
<dbReference type="InterPro" id="IPR025196">
    <property type="entry name" value="DUF4126"/>
</dbReference>
<gene>
    <name evidence="3" type="ORF">FHS75_002835</name>
</gene>
<dbReference type="Pfam" id="PF13548">
    <property type="entry name" value="DUF4126"/>
    <property type="match status" value="1"/>
</dbReference>
<reference evidence="3 4" key="1">
    <citation type="submission" date="2020-07" db="EMBL/GenBank/DDBJ databases">
        <title>Genomic Encyclopedia of Type Strains, Phase IV (KMG-IV): sequencing the most valuable type-strain genomes for metagenomic binning, comparative biology and taxonomic classification.</title>
        <authorList>
            <person name="Goeker M."/>
        </authorList>
    </citation>
    <scope>NUCLEOTIDE SEQUENCE [LARGE SCALE GENOMIC DNA]</scope>
    <source>
        <strain evidence="3 4">DSM 29043</strain>
    </source>
</reference>
<proteinExistence type="predicted"/>
<dbReference type="Proteomes" id="UP000522081">
    <property type="component" value="Unassembled WGS sequence"/>
</dbReference>
<dbReference type="AlphaFoldDB" id="A0A7Y9Y0S2"/>
<dbReference type="InterPro" id="IPR009898">
    <property type="entry name" value="DUF1440"/>
</dbReference>
<name>A0A7Y9Y0S2_9SPHN</name>
<evidence type="ECO:0000313" key="3">
    <source>
        <dbReference type="EMBL" id="NYH96496.1"/>
    </source>
</evidence>
<keyword evidence="4" id="KW-1185">Reference proteome</keyword>
<organism evidence="3 4">
    <name type="scientific">Novosphingobium marinum</name>
    <dbReference type="NCBI Taxonomy" id="1514948"/>
    <lineage>
        <taxon>Bacteria</taxon>
        <taxon>Pseudomonadati</taxon>
        <taxon>Pseudomonadota</taxon>
        <taxon>Alphaproteobacteria</taxon>
        <taxon>Sphingomonadales</taxon>
        <taxon>Sphingomonadaceae</taxon>
        <taxon>Novosphingobium</taxon>
    </lineage>
</organism>
<feature type="transmembrane region" description="Helical" evidence="1">
    <location>
        <begin position="281"/>
        <end position="299"/>
    </location>
</feature>
<evidence type="ECO:0000256" key="1">
    <source>
        <dbReference type="SAM" id="Phobius"/>
    </source>
</evidence>
<dbReference type="RefSeq" id="WP_179408332.1">
    <property type="nucleotide sequence ID" value="NZ_BMGF01000005.1"/>
</dbReference>
<keyword evidence="1" id="KW-0472">Membrane</keyword>
<dbReference type="EMBL" id="JACBZF010000005">
    <property type="protein sequence ID" value="NYH96496.1"/>
    <property type="molecule type" value="Genomic_DNA"/>
</dbReference>
<protein>
    <submittedName>
        <fullName evidence="3">Putative membrane protein</fullName>
    </submittedName>
</protein>
<keyword evidence="1" id="KW-1133">Transmembrane helix</keyword>
<accession>A0A7Y9Y0S2</accession>